<gene>
    <name evidence="1" type="ORF">BJ979_002455</name>
</gene>
<dbReference type="AlphaFoldDB" id="A0A852YQ22"/>
<evidence type="ECO:0000313" key="2">
    <source>
        <dbReference type="Proteomes" id="UP000553888"/>
    </source>
</evidence>
<accession>A0A852YQ22</accession>
<name>A0A852YQ22_9MICO</name>
<dbReference type="EMBL" id="JACBZY010000001">
    <property type="protein sequence ID" value="NYG99829.1"/>
    <property type="molecule type" value="Genomic_DNA"/>
</dbReference>
<organism evidence="1 2">
    <name type="scientific">Schumannella luteola</name>
    <dbReference type="NCBI Taxonomy" id="472059"/>
    <lineage>
        <taxon>Bacteria</taxon>
        <taxon>Bacillati</taxon>
        <taxon>Actinomycetota</taxon>
        <taxon>Actinomycetes</taxon>
        <taxon>Micrococcales</taxon>
        <taxon>Microbacteriaceae</taxon>
        <taxon>Schumannella</taxon>
    </lineage>
</organism>
<proteinExistence type="predicted"/>
<comment type="caution">
    <text evidence="1">The sequence shown here is derived from an EMBL/GenBank/DDBJ whole genome shotgun (WGS) entry which is preliminary data.</text>
</comment>
<keyword evidence="2" id="KW-1185">Reference proteome</keyword>
<protein>
    <submittedName>
        <fullName evidence="1">Uncharacterized protein</fullName>
    </submittedName>
</protein>
<reference evidence="1 2" key="1">
    <citation type="submission" date="2020-07" db="EMBL/GenBank/DDBJ databases">
        <title>Sequencing the genomes of 1000 actinobacteria strains.</title>
        <authorList>
            <person name="Klenk H.-P."/>
        </authorList>
    </citation>
    <scope>NUCLEOTIDE SEQUENCE [LARGE SCALE GENOMIC DNA]</scope>
    <source>
        <strain evidence="1 2">DSM 23141</strain>
    </source>
</reference>
<evidence type="ECO:0000313" key="1">
    <source>
        <dbReference type="EMBL" id="NYG99829.1"/>
    </source>
</evidence>
<dbReference type="Proteomes" id="UP000553888">
    <property type="component" value="Unassembled WGS sequence"/>
</dbReference>
<sequence length="37" mass="4492">MSRILSRLRRRRSTVGRVWLARREQHRAEFGRSRVGV</sequence>